<evidence type="ECO:0000313" key="3">
    <source>
        <dbReference type="EMBL" id="CAH1794089.1"/>
    </source>
</evidence>
<comment type="caution">
    <text evidence="3">The sequence shown here is derived from an EMBL/GenBank/DDBJ whole genome shotgun (WGS) entry which is preliminary data.</text>
</comment>
<evidence type="ECO:0000313" key="4">
    <source>
        <dbReference type="Proteomes" id="UP000749559"/>
    </source>
</evidence>
<feature type="transmembrane region" description="Helical" evidence="2">
    <location>
        <begin position="64"/>
        <end position="85"/>
    </location>
</feature>
<keyword evidence="2" id="KW-1133">Transmembrane helix</keyword>
<keyword evidence="2" id="KW-0812">Transmembrane</keyword>
<reference evidence="3" key="1">
    <citation type="submission" date="2022-03" db="EMBL/GenBank/DDBJ databases">
        <authorList>
            <person name="Martin C."/>
        </authorList>
    </citation>
    <scope>NUCLEOTIDE SEQUENCE</scope>
</reference>
<evidence type="ECO:0000256" key="1">
    <source>
        <dbReference type="SAM" id="MobiDB-lite"/>
    </source>
</evidence>
<feature type="compositionally biased region" description="Basic and acidic residues" evidence="1">
    <location>
        <begin position="247"/>
        <end position="256"/>
    </location>
</feature>
<gene>
    <name evidence="3" type="ORF">OFUS_LOCUS18853</name>
</gene>
<protein>
    <submittedName>
        <fullName evidence="3">Uncharacterized protein</fullName>
    </submittedName>
</protein>
<dbReference type="AlphaFoldDB" id="A0A8S4PQW9"/>
<dbReference type="EMBL" id="CAIIXF020000009">
    <property type="protein sequence ID" value="CAH1794089.1"/>
    <property type="molecule type" value="Genomic_DNA"/>
</dbReference>
<proteinExistence type="predicted"/>
<feature type="transmembrane region" description="Helical" evidence="2">
    <location>
        <begin position="100"/>
        <end position="121"/>
    </location>
</feature>
<feature type="compositionally biased region" description="Basic residues" evidence="1">
    <location>
        <begin position="178"/>
        <end position="188"/>
    </location>
</feature>
<keyword evidence="2" id="KW-0472">Membrane</keyword>
<accession>A0A8S4PQW9</accession>
<dbReference type="Proteomes" id="UP000749559">
    <property type="component" value="Unassembled WGS sequence"/>
</dbReference>
<sequence>MSRMGSTMGSRMGSRATSMDRLTVQERQFVDHAIDQLPADWYGPTPLTQLNYTKAGPGHWYIKWAWISGVLAFIFMFTGLLYVGLRASGRVSFIVYRLEVIGPIIICIACLLVWATIHLIIRGREESNAWREQIRFRGYGLSGVKVINMMYDNGDLSKLATGTVTATAIKEITAPVQPKKKKRRRARSKASLAKSQQSLASGYSIDGEMPPPPTREELGLQGAESGYPPQGQYGPRETQGAYFPPDSKTDRYRLPP</sequence>
<evidence type="ECO:0000256" key="2">
    <source>
        <dbReference type="SAM" id="Phobius"/>
    </source>
</evidence>
<name>A0A8S4PQW9_OWEFU</name>
<feature type="region of interest" description="Disordered" evidence="1">
    <location>
        <begin position="175"/>
        <end position="256"/>
    </location>
</feature>
<keyword evidence="4" id="KW-1185">Reference proteome</keyword>
<feature type="compositionally biased region" description="Low complexity" evidence="1">
    <location>
        <begin position="189"/>
        <end position="201"/>
    </location>
</feature>
<organism evidence="3 4">
    <name type="scientific">Owenia fusiformis</name>
    <name type="common">Polychaete worm</name>
    <dbReference type="NCBI Taxonomy" id="6347"/>
    <lineage>
        <taxon>Eukaryota</taxon>
        <taxon>Metazoa</taxon>
        <taxon>Spiralia</taxon>
        <taxon>Lophotrochozoa</taxon>
        <taxon>Annelida</taxon>
        <taxon>Polychaeta</taxon>
        <taxon>Sedentaria</taxon>
        <taxon>Canalipalpata</taxon>
        <taxon>Sabellida</taxon>
        <taxon>Oweniida</taxon>
        <taxon>Oweniidae</taxon>
        <taxon>Owenia</taxon>
    </lineage>
</organism>